<dbReference type="Pfam" id="PF01568">
    <property type="entry name" value="Molydop_binding"/>
    <property type="match status" value="1"/>
</dbReference>
<feature type="domain" description="Molybdopterin oxidoreductase N-terminal" evidence="9">
    <location>
        <begin position="6"/>
        <end position="40"/>
    </location>
</feature>
<keyword evidence="4" id="KW-0479">Metal-binding</keyword>
<dbReference type="PROSITE" id="PS00490">
    <property type="entry name" value="MOLYBDOPTERIN_PROK_2"/>
    <property type="match status" value="1"/>
</dbReference>
<evidence type="ECO:0000313" key="11">
    <source>
        <dbReference type="Proteomes" id="UP000609531"/>
    </source>
</evidence>
<dbReference type="InterPro" id="IPR041954">
    <property type="entry name" value="CT_DMSOR/BSOR/TMAOR"/>
</dbReference>
<evidence type="ECO:0000256" key="5">
    <source>
        <dbReference type="ARBA" id="ARBA00022764"/>
    </source>
</evidence>
<dbReference type="GO" id="GO:0043546">
    <property type="term" value="F:molybdopterin cofactor binding"/>
    <property type="evidence" value="ECO:0007669"/>
    <property type="project" value="InterPro"/>
</dbReference>
<dbReference type="CDD" id="cd02793">
    <property type="entry name" value="MopB_CT_DMSOR-BSOR-TMAOR"/>
    <property type="match status" value="1"/>
</dbReference>
<dbReference type="Proteomes" id="UP000609531">
    <property type="component" value="Unassembled WGS sequence"/>
</dbReference>
<dbReference type="AlphaFoldDB" id="A0A934MJ73"/>
<evidence type="ECO:0000259" key="7">
    <source>
        <dbReference type="Pfam" id="PF00384"/>
    </source>
</evidence>
<dbReference type="GO" id="GO:0009061">
    <property type="term" value="P:anaerobic respiration"/>
    <property type="evidence" value="ECO:0007669"/>
    <property type="project" value="TreeGrafter"/>
</dbReference>
<name>A0A934MJ73_9HYPH</name>
<comment type="similarity">
    <text evidence="2">Belongs to the prokaryotic molybdopterin-containing oxidoreductase family.</text>
</comment>
<evidence type="ECO:0000256" key="3">
    <source>
        <dbReference type="ARBA" id="ARBA00022505"/>
    </source>
</evidence>
<dbReference type="GO" id="GO:0009055">
    <property type="term" value="F:electron transfer activity"/>
    <property type="evidence" value="ECO:0007669"/>
    <property type="project" value="TreeGrafter"/>
</dbReference>
<dbReference type="InterPro" id="IPR006655">
    <property type="entry name" value="Mopterin_OxRdtase_prok_CS"/>
</dbReference>
<evidence type="ECO:0000256" key="1">
    <source>
        <dbReference type="ARBA" id="ARBA00001942"/>
    </source>
</evidence>
<sequence length="765" mass="83574">MTLSNSHWGAFRAEAQDGRVSLTPFERDRDPSPVLRGLAELYDSPLRVRRPAIRRSWLEHGPGANPQGRGREPFVEVEWDEALDLLAAELTRVRAEHGNTAIFAGSYGWASAGRFHHAKTQLKRFINLFGGATDQVNNYSYGAAMVLLPHILGSNEVLTGQATSWRSIAEDTELMLAFGGTPWKNAQIESGGCGDHTLRHWTAAAAERGMRLVNVSPIRDDVGDWQKGEWWPIRPGTDTALILALAHTLVVEDLHDRHFLATHCVGFETFAQHLIEGRPGGFGADWAASITGIDAEEIRSLARAMVRQRTMIALSWSIQRADFGEQSYWAAIALAAMLGQIGLPGGGIGFGYGATNGIGSTGRRVSAVNLKAPPNPAKSTIPVARIADLLLNPGAELRYNGREITLPETRLIYWAGGNPFHHHQDLNRLVRAFQRPDTIVVHEISWTSTARFSDIVLPATTTLERNDIASNSRDRFMTVMRQVVPPFAGARDDFAIFTDLARRLGFAEAFTEGRDEMAWLAHLYEEARAANVPRGVTLPPFDAFWSSGLVELPEEETPHVAMAEFRADPERHPLATPSGRIEIASATIAGFGLEDCPGHPTWIAPREWLGAPLAERLPLHLISNQPRTRLHSQLDMLGEARDSKIDGREPLRMNPADAAERGLADGDVVRVYNDRGACLAGLLTSAAIRPGVVQMATGAWYDPVDGGGSLDVHGNVNVLTHDLGTSALSCAPAAQSVLVEVERYTGELPEVRVSRPPEFVPRGLG</sequence>
<proteinExistence type="inferred from homology"/>
<dbReference type="PANTHER" id="PTHR43742">
    <property type="entry name" value="TRIMETHYLAMINE-N-OXIDE REDUCTASE"/>
    <property type="match status" value="1"/>
</dbReference>
<dbReference type="GO" id="GO:0016491">
    <property type="term" value="F:oxidoreductase activity"/>
    <property type="evidence" value="ECO:0007669"/>
    <property type="project" value="UniProtKB-KW"/>
</dbReference>
<dbReference type="Pfam" id="PF00384">
    <property type="entry name" value="Molybdopterin"/>
    <property type="match status" value="1"/>
</dbReference>
<organism evidence="10 11">
    <name type="scientific">Acuticoccus mangrovi</name>
    <dbReference type="NCBI Taxonomy" id="2796142"/>
    <lineage>
        <taxon>Bacteria</taxon>
        <taxon>Pseudomonadati</taxon>
        <taxon>Pseudomonadota</taxon>
        <taxon>Alphaproteobacteria</taxon>
        <taxon>Hyphomicrobiales</taxon>
        <taxon>Amorphaceae</taxon>
        <taxon>Acuticoccus</taxon>
    </lineage>
</organism>
<dbReference type="InterPro" id="IPR006656">
    <property type="entry name" value="Mopterin_OxRdtase"/>
</dbReference>
<dbReference type="InterPro" id="IPR041460">
    <property type="entry name" value="Molybdopterin_N"/>
</dbReference>
<dbReference type="SUPFAM" id="SSF50692">
    <property type="entry name" value="ADC-like"/>
    <property type="match status" value="1"/>
</dbReference>
<evidence type="ECO:0000256" key="4">
    <source>
        <dbReference type="ARBA" id="ARBA00022723"/>
    </source>
</evidence>
<evidence type="ECO:0000256" key="2">
    <source>
        <dbReference type="ARBA" id="ARBA00010312"/>
    </source>
</evidence>
<keyword evidence="11" id="KW-1185">Reference proteome</keyword>
<protein>
    <submittedName>
        <fullName evidence="10">Molybdopterin-dependent oxidoreductase</fullName>
    </submittedName>
</protein>
<keyword evidence="5" id="KW-0574">Periplasm</keyword>
<dbReference type="EMBL" id="JAEKJA010000033">
    <property type="protein sequence ID" value="MBJ3778615.1"/>
    <property type="molecule type" value="Genomic_DNA"/>
</dbReference>
<dbReference type="InterPro" id="IPR009010">
    <property type="entry name" value="Asp_de-COase-like_dom_sf"/>
</dbReference>
<dbReference type="Gene3D" id="3.40.50.740">
    <property type="match status" value="1"/>
</dbReference>
<dbReference type="Gene3D" id="3.40.228.10">
    <property type="entry name" value="Dimethylsulfoxide Reductase, domain 2"/>
    <property type="match status" value="1"/>
</dbReference>
<gene>
    <name evidence="10" type="ORF">JCR33_23135</name>
</gene>
<comment type="caution">
    <text evidence="10">The sequence shown here is derived from an EMBL/GenBank/DDBJ whole genome shotgun (WGS) entry which is preliminary data.</text>
</comment>
<dbReference type="GO" id="GO:0030151">
    <property type="term" value="F:molybdenum ion binding"/>
    <property type="evidence" value="ECO:0007669"/>
    <property type="project" value="TreeGrafter"/>
</dbReference>
<evidence type="ECO:0000256" key="6">
    <source>
        <dbReference type="ARBA" id="ARBA00023002"/>
    </source>
</evidence>
<accession>A0A934MJ73</accession>
<evidence type="ECO:0000259" key="9">
    <source>
        <dbReference type="Pfam" id="PF18364"/>
    </source>
</evidence>
<dbReference type="InterPro" id="IPR050612">
    <property type="entry name" value="Prok_Mopterin_Oxidored"/>
</dbReference>
<dbReference type="PANTHER" id="PTHR43742:SF10">
    <property type="entry name" value="TRIMETHYLAMINE-N-OXIDE REDUCTASE 2"/>
    <property type="match status" value="1"/>
</dbReference>
<reference evidence="10" key="1">
    <citation type="submission" date="2020-12" db="EMBL/GenBank/DDBJ databases">
        <title>Bacterial taxonomy.</title>
        <authorList>
            <person name="Pan X."/>
        </authorList>
    </citation>
    <scope>NUCLEOTIDE SEQUENCE</scope>
    <source>
        <strain evidence="10">B2012</strain>
    </source>
</reference>
<keyword evidence="3" id="KW-0500">Molybdenum</keyword>
<evidence type="ECO:0000313" key="10">
    <source>
        <dbReference type="EMBL" id="MBJ3778615.1"/>
    </source>
</evidence>
<evidence type="ECO:0000259" key="8">
    <source>
        <dbReference type="Pfam" id="PF01568"/>
    </source>
</evidence>
<dbReference type="GO" id="GO:0030288">
    <property type="term" value="C:outer membrane-bounded periplasmic space"/>
    <property type="evidence" value="ECO:0007669"/>
    <property type="project" value="TreeGrafter"/>
</dbReference>
<dbReference type="Gene3D" id="3.90.55.10">
    <property type="entry name" value="Dimethylsulfoxide Reductase, domain 3"/>
    <property type="match status" value="1"/>
</dbReference>
<dbReference type="Gene3D" id="2.40.40.20">
    <property type="match status" value="1"/>
</dbReference>
<feature type="domain" description="Molybdopterin dinucleotide-binding" evidence="8">
    <location>
        <begin position="619"/>
        <end position="737"/>
    </location>
</feature>
<dbReference type="Pfam" id="PF18364">
    <property type="entry name" value="Molybdopterin_N"/>
    <property type="match status" value="1"/>
</dbReference>
<keyword evidence="6" id="KW-0560">Oxidoreductase</keyword>
<dbReference type="RefSeq" id="WP_198884521.1">
    <property type="nucleotide sequence ID" value="NZ_JAEKJA010000033.1"/>
</dbReference>
<dbReference type="SUPFAM" id="SSF53706">
    <property type="entry name" value="Formate dehydrogenase/DMSO reductase, domains 1-3"/>
    <property type="match status" value="1"/>
</dbReference>
<feature type="domain" description="Molybdopterin oxidoreductase" evidence="7">
    <location>
        <begin position="47"/>
        <end position="502"/>
    </location>
</feature>
<dbReference type="InterPro" id="IPR006657">
    <property type="entry name" value="MoPterin_dinucl-bd_dom"/>
</dbReference>
<comment type="cofactor">
    <cofactor evidence="1">
        <name>Mo-bis(molybdopterin guanine dinucleotide)</name>
        <dbReference type="ChEBI" id="CHEBI:60539"/>
    </cofactor>
</comment>